<comment type="similarity">
    <text evidence="1">Belongs to the bacterial solute-binding protein 1 family.</text>
</comment>
<dbReference type="GO" id="GO:0015768">
    <property type="term" value="P:maltose transport"/>
    <property type="evidence" value="ECO:0007669"/>
    <property type="project" value="TreeGrafter"/>
</dbReference>
<organism evidence="6 7">
    <name type="scientific">Coprococcus hominis</name>
    <name type="common">ex Liu et al. 2022</name>
    <dbReference type="NCBI Taxonomy" id="2763039"/>
    <lineage>
        <taxon>Bacteria</taxon>
        <taxon>Bacillati</taxon>
        <taxon>Bacillota</taxon>
        <taxon>Clostridia</taxon>
        <taxon>Lachnospirales</taxon>
        <taxon>Lachnospiraceae</taxon>
        <taxon>Coprococcus</taxon>
    </lineage>
</organism>
<sequence>MKFRKYAAIALAGAMCMSLLAGCGDKKDDTSKDSTTASNAEATSGESTDASAEEENIKATITVWGPAEDQSPDYGEWLQGRCEAFNKEHPNWDLSFEYGTCSEADAGKTVTQDVSASADVYMFANDQLQTLIDANAISELGGSTADYVKSTNSQAVVNSITVDGGIYGVPFTTNTWFLYYNKKVYSDSDVKSLDTMLEKGKVAFPLTNGWYNAAFYLANGCTLFGDGTDNDAGINFGGDNGKAVTDYLVDLVANKNFVNDESGVGISGMTDGSIAAMFSGSWDYKALHDALGDDLGIAAMPTAKIGGSDKQLLSFAGSKAIGVNPNCEYPQVAVALALYLGNEESQQSHYEARSIVPCNTNLLESDTVKNDALVTAQNDTFNNTSMIQPFVPKMGNFWTPAENFGKALLNGEVTHDNAAEQTEAFNTSLNTDVAE</sequence>
<feature type="region of interest" description="Disordered" evidence="4">
    <location>
        <begin position="28"/>
        <end position="54"/>
    </location>
</feature>
<dbReference type="PROSITE" id="PS51257">
    <property type="entry name" value="PROKAR_LIPOPROTEIN"/>
    <property type="match status" value="1"/>
</dbReference>
<reference evidence="6 7" key="1">
    <citation type="submission" date="2020-08" db="EMBL/GenBank/DDBJ databases">
        <title>Genome public.</title>
        <authorList>
            <person name="Liu C."/>
            <person name="Sun Q."/>
        </authorList>
    </citation>
    <scope>NUCLEOTIDE SEQUENCE [LARGE SCALE GENOMIC DNA]</scope>
    <source>
        <strain evidence="6 7">NSJ-10</strain>
    </source>
</reference>
<dbReference type="Gene3D" id="3.40.190.10">
    <property type="entry name" value="Periplasmic binding protein-like II"/>
    <property type="match status" value="2"/>
</dbReference>
<dbReference type="PANTHER" id="PTHR30061">
    <property type="entry name" value="MALTOSE-BINDING PERIPLASMIC PROTEIN"/>
    <property type="match status" value="1"/>
</dbReference>
<keyword evidence="2" id="KW-0813">Transport</keyword>
<dbReference type="InterPro" id="IPR006059">
    <property type="entry name" value="SBP"/>
</dbReference>
<feature type="signal peptide" evidence="5">
    <location>
        <begin position="1"/>
        <end position="21"/>
    </location>
</feature>
<evidence type="ECO:0000256" key="3">
    <source>
        <dbReference type="ARBA" id="ARBA00022729"/>
    </source>
</evidence>
<accession>A0A8I0ADS0</accession>
<dbReference type="PANTHER" id="PTHR30061:SF50">
    <property type="entry name" value="MALTOSE_MALTODEXTRIN-BINDING PERIPLASMIC PROTEIN"/>
    <property type="match status" value="1"/>
</dbReference>
<dbReference type="GO" id="GO:0055052">
    <property type="term" value="C:ATP-binding cassette (ABC) transporter complex, substrate-binding subunit-containing"/>
    <property type="evidence" value="ECO:0007669"/>
    <property type="project" value="TreeGrafter"/>
</dbReference>
<gene>
    <name evidence="6" type="ORF">H8S09_03395</name>
</gene>
<keyword evidence="3 5" id="KW-0732">Signal</keyword>
<dbReference type="GO" id="GO:0042956">
    <property type="term" value="P:maltodextrin transmembrane transport"/>
    <property type="evidence" value="ECO:0007669"/>
    <property type="project" value="TreeGrafter"/>
</dbReference>
<evidence type="ECO:0000256" key="2">
    <source>
        <dbReference type="ARBA" id="ARBA00022448"/>
    </source>
</evidence>
<proteinExistence type="inferred from homology"/>
<evidence type="ECO:0000256" key="4">
    <source>
        <dbReference type="SAM" id="MobiDB-lite"/>
    </source>
</evidence>
<comment type="caution">
    <text evidence="6">The sequence shown here is derived from an EMBL/GenBank/DDBJ whole genome shotgun (WGS) entry which is preliminary data.</text>
</comment>
<dbReference type="CDD" id="cd13655">
    <property type="entry name" value="PBP2_oligosaccharide_1"/>
    <property type="match status" value="1"/>
</dbReference>
<dbReference type="Proteomes" id="UP000615234">
    <property type="component" value="Unassembled WGS sequence"/>
</dbReference>
<feature type="chain" id="PRO_5038820346" evidence="5">
    <location>
        <begin position="22"/>
        <end position="435"/>
    </location>
</feature>
<protein>
    <submittedName>
        <fullName evidence="6">Extracellular solute-binding protein</fullName>
    </submittedName>
</protein>
<dbReference type="SUPFAM" id="SSF53850">
    <property type="entry name" value="Periplasmic binding protein-like II"/>
    <property type="match status" value="1"/>
</dbReference>
<dbReference type="GO" id="GO:1901982">
    <property type="term" value="F:maltose binding"/>
    <property type="evidence" value="ECO:0007669"/>
    <property type="project" value="TreeGrafter"/>
</dbReference>
<name>A0A8I0ADS0_9FIRM</name>
<dbReference type="EMBL" id="JACOOX010000002">
    <property type="protein sequence ID" value="MBC5661948.1"/>
    <property type="molecule type" value="Genomic_DNA"/>
</dbReference>
<evidence type="ECO:0000313" key="6">
    <source>
        <dbReference type="EMBL" id="MBC5661948.1"/>
    </source>
</evidence>
<evidence type="ECO:0000256" key="5">
    <source>
        <dbReference type="SAM" id="SignalP"/>
    </source>
</evidence>
<feature type="compositionally biased region" description="Polar residues" evidence="4">
    <location>
        <begin position="39"/>
        <end position="50"/>
    </location>
</feature>
<keyword evidence="7" id="KW-1185">Reference proteome</keyword>
<evidence type="ECO:0000313" key="7">
    <source>
        <dbReference type="Proteomes" id="UP000615234"/>
    </source>
</evidence>
<dbReference type="Pfam" id="PF13416">
    <property type="entry name" value="SBP_bac_8"/>
    <property type="match status" value="1"/>
</dbReference>
<evidence type="ECO:0000256" key="1">
    <source>
        <dbReference type="ARBA" id="ARBA00008520"/>
    </source>
</evidence>
<dbReference type="RefSeq" id="WP_186847375.1">
    <property type="nucleotide sequence ID" value="NZ_JACOOX010000002.1"/>
</dbReference>
<dbReference type="AlphaFoldDB" id="A0A8I0ADS0"/>